<feature type="region of interest" description="Disordered" evidence="1">
    <location>
        <begin position="1"/>
        <end position="46"/>
    </location>
</feature>
<gene>
    <name evidence="2" type="ORF">LTSEMON_1754</name>
</gene>
<dbReference type="EMBL" id="AFCS01000434">
    <property type="protein sequence ID" value="EHC80248.1"/>
    <property type="molecule type" value="Genomic_DNA"/>
</dbReference>
<evidence type="ECO:0000313" key="3">
    <source>
        <dbReference type="Proteomes" id="UP000003221"/>
    </source>
</evidence>
<comment type="caution">
    <text evidence="2">The sequence shown here is derived from an EMBL/GenBank/DDBJ whole genome shotgun (WGS) entry which is preliminary data.</text>
</comment>
<name>G5Q1M4_SALMO</name>
<feature type="non-terminal residue" evidence="2">
    <location>
        <position position="46"/>
    </location>
</feature>
<evidence type="ECO:0000313" key="2">
    <source>
        <dbReference type="EMBL" id="EHC80248.1"/>
    </source>
</evidence>
<dbReference type="AlphaFoldDB" id="G5Q1M4"/>
<protein>
    <submittedName>
        <fullName evidence="2">Putative cytoplasmic protein</fullName>
    </submittedName>
</protein>
<sequence length="46" mass="5090">MLPEHLVSSHFRLSSPPPEATENSKNLPKGKTKLSDYEPDILISAN</sequence>
<reference evidence="2 3" key="1">
    <citation type="journal article" date="2011" name="BMC Genomics">
        <title>Genome sequencing reveals diversification of virulence factor content and possible host adaptation in distinct subpopulations of Salmonella enterica.</title>
        <authorList>
            <person name="den Bakker H.C."/>
            <person name="Moreno Switt A.I."/>
            <person name="Govoni G."/>
            <person name="Cummings C.A."/>
            <person name="Ranieri M.L."/>
            <person name="Degoricija L."/>
            <person name="Hoelzer K."/>
            <person name="Rodriguez-Rivera L.D."/>
            <person name="Brown S."/>
            <person name="Bolchacova E."/>
            <person name="Furtado M.R."/>
            <person name="Wiedmann M."/>
        </authorList>
    </citation>
    <scope>NUCLEOTIDE SEQUENCE [LARGE SCALE GENOMIC DNA]</scope>
    <source>
        <strain evidence="2 3">S5-403</strain>
    </source>
</reference>
<organism evidence="2 3">
    <name type="scientific">Salmonella enterica subsp. enterica serovar Montevideo str. S5-403</name>
    <dbReference type="NCBI Taxonomy" id="913242"/>
    <lineage>
        <taxon>Bacteria</taxon>
        <taxon>Pseudomonadati</taxon>
        <taxon>Pseudomonadota</taxon>
        <taxon>Gammaproteobacteria</taxon>
        <taxon>Enterobacterales</taxon>
        <taxon>Enterobacteriaceae</taxon>
        <taxon>Salmonella</taxon>
    </lineage>
</organism>
<proteinExistence type="predicted"/>
<dbReference type="Proteomes" id="UP000003221">
    <property type="component" value="Unassembled WGS sequence"/>
</dbReference>
<evidence type="ECO:0000256" key="1">
    <source>
        <dbReference type="SAM" id="MobiDB-lite"/>
    </source>
</evidence>
<accession>G5Q1M4</accession>